<dbReference type="EMBL" id="FZMP01000034">
    <property type="protein sequence ID" value="SNQ59707.1"/>
    <property type="molecule type" value="Genomic_DNA"/>
</dbReference>
<dbReference type="Pfam" id="PF03050">
    <property type="entry name" value="DDE_Tnp_IS66"/>
    <property type="match status" value="1"/>
</dbReference>
<proteinExistence type="predicted"/>
<keyword evidence="1" id="KW-0175">Coiled coil</keyword>
<dbReference type="NCBIfam" id="NF033517">
    <property type="entry name" value="transpos_IS66"/>
    <property type="match status" value="1"/>
</dbReference>
<evidence type="ECO:0000259" key="3">
    <source>
        <dbReference type="Pfam" id="PF03050"/>
    </source>
</evidence>
<organism evidence="5 6">
    <name type="scientific">Candidatus Methanoperedens nitratireducens</name>
    <dbReference type="NCBI Taxonomy" id="1392998"/>
    <lineage>
        <taxon>Archaea</taxon>
        <taxon>Methanobacteriati</taxon>
        <taxon>Methanobacteriota</taxon>
        <taxon>Stenosarchaea group</taxon>
        <taxon>Methanomicrobia</taxon>
        <taxon>Methanosarcinales</taxon>
        <taxon>ANME-2 cluster</taxon>
        <taxon>Candidatus Methanoperedentaceae</taxon>
        <taxon>Candidatus Methanoperedens</taxon>
    </lineage>
</organism>
<dbReference type="RefSeq" id="WP_096204037.1">
    <property type="nucleotide sequence ID" value="NZ_FZMP01000034.1"/>
</dbReference>
<dbReference type="Proteomes" id="UP000218615">
    <property type="component" value="Unassembled WGS sequence"/>
</dbReference>
<keyword evidence="6" id="KW-1185">Reference proteome</keyword>
<accession>A0A284VKI0</accession>
<evidence type="ECO:0000259" key="4">
    <source>
        <dbReference type="Pfam" id="PF13005"/>
    </source>
</evidence>
<feature type="region of interest" description="Disordered" evidence="2">
    <location>
        <begin position="63"/>
        <end position="97"/>
    </location>
</feature>
<dbReference type="InterPro" id="IPR024474">
    <property type="entry name" value="Znf_dom_IS66"/>
</dbReference>
<dbReference type="OrthoDB" id="136974at2157"/>
<evidence type="ECO:0000256" key="2">
    <source>
        <dbReference type="SAM" id="MobiDB-lite"/>
    </source>
</evidence>
<dbReference type="PANTHER" id="PTHR33678">
    <property type="entry name" value="BLL1576 PROTEIN"/>
    <property type="match status" value="1"/>
</dbReference>
<name>A0A284VKI0_9EURY</name>
<gene>
    <name evidence="5" type="ORF">MNV_1290002</name>
</gene>
<dbReference type="InterPro" id="IPR004291">
    <property type="entry name" value="Transposase_IS66_central"/>
</dbReference>
<dbReference type="Pfam" id="PF13005">
    <property type="entry name" value="zf-IS66"/>
    <property type="match status" value="1"/>
</dbReference>
<dbReference type="PANTHER" id="PTHR33678:SF2">
    <property type="match status" value="1"/>
</dbReference>
<protein>
    <submittedName>
        <fullName evidence="5">Transposase</fullName>
    </submittedName>
</protein>
<sequence length="459" mass="53771">MDLNEELLSLREKNRVLSEENKELDKHQELLSERIKKLEEEIQRLKEENQKLSLILFGFKPPKKEQSESLNNVSKPEPKKRGPPIGHKGTSRKKPDRVDRTFVLKQDTCPYCNGEISELEQSHERYMEDIVPLFLFVTRYIIKHGYCKHCGKIVYPEVPEVIDNCHFGLNFMLYITYLRYVMNLPENKIATLLNDIYDARVSEGTIVAYLKRAAKIFGSEYERIKSQMKELNCQYDDTGQRVNGENKWLWVFISNEVVLYHTSKSRSKKVVVEILGKDYNGVTVQDFYPSYDKAPGMKQKCWSHLIRDAKEIVERKKPPPDAKEFHEELQEIYKDAKDSEKKLSTDEERRITYDAFVERLNKFASMDWKDKDVKRLAKRVLKYSHQLFTFILMPGIEPTNNRSERALRQCVVQEKISGCHRTVEGAKNRDILMSVIGTMNLQGKNILDDGKEYVRKALT</sequence>
<feature type="domain" description="Transposase IS66 zinc-finger binding" evidence="4">
    <location>
        <begin position="107"/>
        <end position="151"/>
    </location>
</feature>
<evidence type="ECO:0000313" key="6">
    <source>
        <dbReference type="Proteomes" id="UP000218615"/>
    </source>
</evidence>
<feature type="coiled-coil region" evidence="1">
    <location>
        <begin position="7"/>
        <end position="55"/>
    </location>
</feature>
<evidence type="ECO:0000313" key="5">
    <source>
        <dbReference type="EMBL" id="SNQ59707.1"/>
    </source>
</evidence>
<dbReference type="AlphaFoldDB" id="A0A284VKI0"/>
<reference evidence="6" key="1">
    <citation type="submission" date="2017-06" db="EMBL/GenBank/DDBJ databases">
        <authorList>
            <person name="Cremers G."/>
        </authorList>
    </citation>
    <scope>NUCLEOTIDE SEQUENCE [LARGE SCALE GENOMIC DNA]</scope>
</reference>
<dbReference type="InterPro" id="IPR052344">
    <property type="entry name" value="Transposase-related"/>
</dbReference>
<evidence type="ECO:0000256" key="1">
    <source>
        <dbReference type="SAM" id="Coils"/>
    </source>
</evidence>
<feature type="domain" description="Transposase IS66 central" evidence="3">
    <location>
        <begin position="167"/>
        <end position="427"/>
    </location>
</feature>